<evidence type="ECO:0000256" key="1">
    <source>
        <dbReference type="PIRSR" id="PIRSR607822-1"/>
    </source>
</evidence>
<gene>
    <name evidence="3" type="primary">lanM</name>
    <name evidence="3" type="ORF">IAB63_05685</name>
</gene>
<evidence type="ECO:0000313" key="4">
    <source>
        <dbReference type="Proteomes" id="UP000824164"/>
    </source>
</evidence>
<dbReference type="AlphaFoldDB" id="A0A9D1HGA0"/>
<feature type="domain" description="Lantibiotic biosynthesis protein dehydration" evidence="2">
    <location>
        <begin position="175"/>
        <end position="539"/>
    </location>
</feature>
<dbReference type="SUPFAM" id="SSF158745">
    <property type="entry name" value="LanC-like"/>
    <property type="match status" value="1"/>
</dbReference>
<keyword evidence="1" id="KW-0479">Metal-binding</keyword>
<dbReference type="Pfam" id="PF13575">
    <property type="entry name" value="DUF4135"/>
    <property type="match status" value="1"/>
</dbReference>
<dbReference type="GO" id="GO:0031179">
    <property type="term" value="P:peptide modification"/>
    <property type="evidence" value="ECO:0007669"/>
    <property type="project" value="InterPro"/>
</dbReference>
<reference evidence="3" key="2">
    <citation type="journal article" date="2021" name="PeerJ">
        <title>Extensive microbial diversity within the chicken gut microbiome revealed by metagenomics and culture.</title>
        <authorList>
            <person name="Gilroy R."/>
            <person name="Ravi A."/>
            <person name="Getino M."/>
            <person name="Pursley I."/>
            <person name="Horton D.L."/>
            <person name="Alikhan N.F."/>
            <person name="Baker D."/>
            <person name="Gharbi K."/>
            <person name="Hall N."/>
            <person name="Watson M."/>
            <person name="Adriaenssens E.M."/>
            <person name="Foster-Nyarko E."/>
            <person name="Jarju S."/>
            <person name="Secka A."/>
            <person name="Antonio M."/>
            <person name="Oren A."/>
            <person name="Chaudhuri R.R."/>
            <person name="La Ragione R."/>
            <person name="Hildebrand F."/>
            <person name="Pallen M.J."/>
        </authorList>
    </citation>
    <scope>NUCLEOTIDE SEQUENCE</scope>
    <source>
        <strain evidence="3">CHK187-14744</strain>
    </source>
</reference>
<dbReference type="SMART" id="SM01260">
    <property type="entry name" value="LANC_like"/>
    <property type="match status" value="1"/>
</dbReference>
<dbReference type="PANTHER" id="PTHR12736">
    <property type="entry name" value="LANC-LIKE PROTEIN"/>
    <property type="match status" value="1"/>
</dbReference>
<protein>
    <submittedName>
        <fullName evidence="3">Type 2 lantipeptide synthetase LanM</fullName>
    </submittedName>
</protein>
<name>A0A9D1HGA0_9FIRM</name>
<dbReference type="InterPro" id="IPR025410">
    <property type="entry name" value="Lant_dehyd"/>
</dbReference>
<sequence length="996" mass="114666">MFDKRQSYLNERIYKKHEGGVRTPELWKELFGDASCQMIENRYPQVRAYFAQEPYTVEEGWPDACDGKIFTLYQHGFYHGKAQWNKEVFDSFYIPWLSTAREYFRYIYPDSRQDTAFFTEGLPGFRKKMVTLSLRVLIQEMKVWGDDGESGELYQRYNEDALKDEIYVDQLYEKYPVMLRELIRCVRQTCESIKECLEYLEKDRGEICQRLLGGRSFGKVTVVKDALGDTHHNGRSVLELTLDTGDKLIYKPHNLEHEAFYQEMTHILSEGCRVETYVRPIICREDHGWEKQIEASSCGTRENVQDYYYRMGIHLFSAWLFSVKDLHYENIIAMGVYPVFVDTEALLVPERKGDPELLFEVERWKNQSVLATCLLPSRTPGFGRDISGICGSGGKSCLKTPTVLDPGTGKMRMGYAMGDMAEGKNIPRTPRGYEVPENFADEIEKGFTDAFQYALFIKSRLMKAVEDRKDIKGRYLYRYTQEYTLNLWSSYNPLFLSDGGMRHMFLMNMAENKESQTIRRINDLEIEQMLGGDIPYFTADSLDTGLHDPKGEMVEGWFAETPKAMAARRICRLSEQDMGNERTAIREAFDRNFSLNDMVCTAETDRETVVRWILEKIDGEKILLHDGSVAWVQKDYSAEGQGARTTDILSMNLYDGIGGIALFIAAGWKVLKDDRLRQMMDVLRQTLFAYTDQMMQLERKSKTGAFGGEASIVYTYHLLYKITGEKIYLTYSQRHVKILERYIEMDDWYDVVDGNAGAILVLLNLYEETEKGRYLRDAIKAGICLLEHHVEQQQGIAWKNKASGQMLAGFSHGDSGMFLALSRLYHHTGDEGVLDVLKQIREHEMSLYVEEVDDWLDLRGKTPEVRETVAWCHGAGGILLSRLKSYPYLTGTLKEEVAKDIHRAAQKAAVGHIRKDFCLCHGNFGNRWIRDAYRLFSGETGTEKPVSDLLIEKIREHGLEAEESRRYSLMHGLAGIGYGLLREMDPSLPDILAVEV</sequence>
<dbReference type="EMBL" id="DVLT01000038">
    <property type="protein sequence ID" value="HIU02726.1"/>
    <property type="molecule type" value="Genomic_DNA"/>
</dbReference>
<dbReference type="Gene3D" id="1.50.10.20">
    <property type="match status" value="1"/>
</dbReference>
<feature type="binding site" evidence="1">
    <location>
        <position position="921"/>
    </location>
    <ligand>
        <name>Zn(2+)</name>
        <dbReference type="ChEBI" id="CHEBI:29105"/>
    </ligand>
</feature>
<comment type="caution">
    <text evidence="3">The sequence shown here is derived from an EMBL/GenBank/DDBJ whole genome shotgun (WGS) entry which is preliminary data.</text>
</comment>
<dbReference type="CDD" id="cd04792">
    <property type="entry name" value="LanM-like"/>
    <property type="match status" value="1"/>
</dbReference>
<evidence type="ECO:0000259" key="2">
    <source>
        <dbReference type="Pfam" id="PF13575"/>
    </source>
</evidence>
<dbReference type="PIRSF" id="PIRSF037228">
    <property type="entry name" value="Lant_mod_RumM"/>
    <property type="match status" value="1"/>
</dbReference>
<feature type="binding site" evidence="1">
    <location>
        <position position="920"/>
    </location>
    <ligand>
        <name>Zn(2+)</name>
        <dbReference type="ChEBI" id="CHEBI:29105"/>
    </ligand>
</feature>
<organism evidence="3 4">
    <name type="scientific">Candidatus Onthocola gallistercoris</name>
    <dbReference type="NCBI Taxonomy" id="2840876"/>
    <lineage>
        <taxon>Bacteria</taxon>
        <taxon>Bacillati</taxon>
        <taxon>Bacillota</taxon>
        <taxon>Bacilli</taxon>
        <taxon>Candidatus Onthocola</taxon>
    </lineage>
</organism>
<dbReference type="NCBIfam" id="TIGR03897">
    <property type="entry name" value="lanti_2_LanM"/>
    <property type="match status" value="1"/>
</dbReference>
<dbReference type="PANTHER" id="PTHR12736:SF7">
    <property type="entry name" value="LANC-LIKE PROTEIN 3"/>
    <property type="match status" value="1"/>
</dbReference>
<reference evidence="3" key="1">
    <citation type="submission" date="2020-10" db="EMBL/GenBank/DDBJ databases">
        <authorList>
            <person name="Gilroy R."/>
        </authorList>
    </citation>
    <scope>NUCLEOTIDE SEQUENCE</scope>
    <source>
        <strain evidence="3">CHK187-14744</strain>
    </source>
</reference>
<dbReference type="Pfam" id="PF05147">
    <property type="entry name" value="LANC_like"/>
    <property type="match status" value="1"/>
</dbReference>
<keyword evidence="1" id="KW-0862">Zinc</keyword>
<proteinExistence type="predicted"/>
<dbReference type="Proteomes" id="UP000824164">
    <property type="component" value="Unassembled WGS sequence"/>
</dbReference>
<dbReference type="PRINTS" id="PR01950">
    <property type="entry name" value="LANCSUPER"/>
</dbReference>
<evidence type="ECO:0000313" key="3">
    <source>
        <dbReference type="EMBL" id="HIU02726.1"/>
    </source>
</evidence>
<dbReference type="InterPro" id="IPR017146">
    <property type="entry name" value="Lanti_2_LanM"/>
</dbReference>
<feature type="binding site" evidence="1">
    <location>
        <position position="872"/>
    </location>
    <ligand>
        <name>Zn(2+)</name>
        <dbReference type="ChEBI" id="CHEBI:29105"/>
    </ligand>
</feature>
<dbReference type="InterPro" id="IPR007822">
    <property type="entry name" value="LANC-like"/>
</dbReference>
<dbReference type="GO" id="GO:0005886">
    <property type="term" value="C:plasma membrane"/>
    <property type="evidence" value="ECO:0007669"/>
    <property type="project" value="TreeGrafter"/>
</dbReference>
<dbReference type="GO" id="GO:0046872">
    <property type="term" value="F:metal ion binding"/>
    <property type="evidence" value="ECO:0007669"/>
    <property type="project" value="UniProtKB-KW"/>
</dbReference>
<accession>A0A9D1HGA0</accession>